<evidence type="ECO:0000313" key="2">
    <source>
        <dbReference type="Proteomes" id="UP000183832"/>
    </source>
</evidence>
<organism evidence="1 2">
    <name type="scientific">Clunio marinus</name>
    <dbReference type="NCBI Taxonomy" id="568069"/>
    <lineage>
        <taxon>Eukaryota</taxon>
        <taxon>Metazoa</taxon>
        <taxon>Ecdysozoa</taxon>
        <taxon>Arthropoda</taxon>
        <taxon>Hexapoda</taxon>
        <taxon>Insecta</taxon>
        <taxon>Pterygota</taxon>
        <taxon>Neoptera</taxon>
        <taxon>Endopterygota</taxon>
        <taxon>Diptera</taxon>
        <taxon>Nematocera</taxon>
        <taxon>Chironomoidea</taxon>
        <taxon>Chironomidae</taxon>
        <taxon>Clunio</taxon>
    </lineage>
</organism>
<name>A0A1J1IDT6_9DIPT</name>
<proteinExistence type="predicted"/>
<sequence>MKQKNFERIILNEALSSNCACLYDEIKNGKYLKRLINKLFLSICYDVNAMEQESFVTLKMTILFEGRF</sequence>
<dbReference type="Proteomes" id="UP000183832">
    <property type="component" value="Unassembled WGS sequence"/>
</dbReference>
<accession>A0A1J1IDT6</accession>
<dbReference type="EMBL" id="CVRI01000044">
    <property type="protein sequence ID" value="CRK96609.1"/>
    <property type="molecule type" value="Genomic_DNA"/>
</dbReference>
<evidence type="ECO:0000313" key="1">
    <source>
        <dbReference type="EMBL" id="CRK96609.1"/>
    </source>
</evidence>
<dbReference type="AlphaFoldDB" id="A0A1J1IDT6"/>
<keyword evidence="2" id="KW-1185">Reference proteome</keyword>
<protein>
    <submittedName>
        <fullName evidence="1">CLUMA_CG010257, isoform A</fullName>
    </submittedName>
</protein>
<reference evidence="1 2" key="1">
    <citation type="submission" date="2015-04" db="EMBL/GenBank/DDBJ databases">
        <authorList>
            <person name="Syromyatnikov M.Y."/>
            <person name="Popov V.N."/>
        </authorList>
    </citation>
    <scope>NUCLEOTIDE SEQUENCE [LARGE SCALE GENOMIC DNA]</scope>
</reference>
<gene>
    <name evidence="1" type="ORF">CLUMA_CG010257</name>
</gene>